<dbReference type="AlphaFoldDB" id="A0A0V8RRB4"/>
<organism evidence="1 2">
    <name type="scientific">Schaalia odontolytica</name>
    <dbReference type="NCBI Taxonomy" id="1660"/>
    <lineage>
        <taxon>Bacteria</taxon>
        <taxon>Bacillati</taxon>
        <taxon>Actinomycetota</taxon>
        <taxon>Actinomycetes</taxon>
        <taxon>Actinomycetales</taxon>
        <taxon>Actinomycetaceae</taxon>
        <taxon>Schaalia</taxon>
    </lineage>
</organism>
<dbReference type="OrthoDB" id="9775130at2"/>
<dbReference type="GO" id="GO:0005506">
    <property type="term" value="F:iron ion binding"/>
    <property type="evidence" value="ECO:0007669"/>
    <property type="project" value="InterPro"/>
</dbReference>
<dbReference type="Gene3D" id="3.40.50.1820">
    <property type="entry name" value="alpha/beta hydrolase"/>
    <property type="match status" value="1"/>
</dbReference>
<gene>
    <name evidence="1" type="ORF">APY09_08170</name>
</gene>
<dbReference type="InterPro" id="IPR029058">
    <property type="entry name" value="AB_hydrolase_fold"/>
</dbReference>
<reference evidence="1 2" key="1">
    <citation type="submission" date="2015-10" db="EMBL/GenBank/DDBJ databases">
        <title>Draft Genome of Actinomyces odontolyticus subsp. actinosynbacter strain XH001.</title>
        <authorList>
            <person name="Mclean J.S."/>
            <person name="He X."/>
        </authorList>
    </citation>
    <scope>NUCLEOTIDE SEQUENCE [LARGE SCALE GENOMIC DNA]</scope>
    <source>
        <strain evidence="1 2">XH001</strain>
    </source>
</reference>
<evidence type="ECO:0000313" key="2">
    <source>
        <dbReference type="Proteomes" id="UP000054686"/>
    </source>
</evidence>
<dbReference type="InterPro" id="IPR013783">
    <property type="entry name" value="Ig-like_fold"/>
</dbReference>
<dbReference type="SUPFAM" id="SSF53474">
    <property type="entry name" value="alpha/beta-Hydrolases"/>
    <property type="match status" value="1"/>
</dbReference>
<dbReference type="Proteomes" id="UP000054686">
    <property type="component" value="Unassembled WGS sequence"/>
</dbReference>
<dbReference type="Pfam" id="PF00756">
    <property type="entry name" value="Esterase"/>
    <property type="match status" value="1"/>
</dbReference>
<dbReference type="GO" id="GO:0005737">
    <property type="term" value="C:cytoplasm"/>
    <property type="evidence" value="ECO:0007669"/>
    <property type="project" value="InterPro"/>
</dbReference>
<protein>
    <submittedName>
        <fullName evidence="1">Uncharacterized protein</fullName>
    </submittedName>
</protein>
<dbReference type="Gene3D" id="2.60.40.10">
    <property type="entry name" value="Immunoglobulins"/>
    <property type="match status" value="1"/>
</dbReference>
<evidence type="ECO:0000313" key="1">
    <source>
        <dbReference type="EMBL" id="KSW10472.1"/>
    </source>
</evidence>
<dbReference type="InterPro" id="IPR000801">
    <property type="entry name" value="Esterase-like"/>
</dbReference>
<dbReference type="RefSeq" id="WP_060567351.1">
    <property type="nucleotide sequence ID" value="NZ_CP040006.1"/>
</dbReference>
<dbReference type="EMBL" id="LLVT01000003">
    <property type="protein sequence ID" value="KSW10472.1"/>
    <property type="molecule type" value="Genomic_DNA"/>
</dbReference>
<dbReference type="GO" id="GO:0006826">
    <property type="term" value="P:iron ion transport"/>
    <property type="evidence" value="ECO:0007669"/>
    <property type="project" value="InterPro"/>
</dbReference>
<dbReference type="GO" id="GO:0005975">
    <property type="term" value="P:carbohydrate metabolic process"/>
    <property type="evidence" value="ECO:0007669"/>
    <property type="project" value="UniProtKB-ARBA"/>
</dbReference>
<sequence length="394" mass="43099">MAFEQASFSRTGFCRLRWEASDGIYRYADGLPIVGPRLVVDGVDAVRVTFQWGAQAAADCYVILNTITDRAREHLDDFRMSVGSGHGDARALVCALPADAILSYQKVIVGPSGLDPAVLRDMGEWIRFLEEASPDESNPLRVVNGRGAAASLFVGPDARVVWPSEDLSAPWMRAPREHEIGTRISARLGHTRQRRIVMYDGEADPTCTLILFDGEIWRGNGVGWLTRRYPGLRVVTIDAGDLDEREAELTDADRVGALLQAVCDEAGAGPVMVAGQSYGGLAVLEAALRSDLPLDCAVAQSPSLWWGGARRGIGEGMLMGDLRAGSVEPRRNVRLRLQVGTLEETMRPVVDDCVELLRSQGTAVELDHYCSGHDVAWWREGLVRALDEWDPLTC</sequence>
<comment type="caution">
    <text evidence="1">The sequence shown here is derived from an EMBL/GenBank/DDBJ whole genome shotgun (WGS) entry which is preliminary data.</text>
</comment>
<name>A0A0V8RRB4_9ACTO</name>
<proteinExistence type="predicted"/>
<accession>A0A0V8RRB4</accession>
<dbReference type="GO" id="GO:0008849">
    <property type="term" value="F:enterochelin esterase activity"/>
    <property type="evidence" value="ECO:0007669"/>
    <property type="project" value="InterPro"/>
</dbReference>